<protein>
    <submittedName>
        <fullName evidence="1">Acyl-CoA thioester hydrolase</fullName>
    </submittedName>
</protein>
<dbReference type="SUPFAM" id="SSF54637">
    <property type="entry name" value="Thioesterase/thiol ester dehydrase-isomerase"/>
    <property type="match status" value="1"/>
</dbReference>
<dbReference type="Gene3D" id="3.10.129.10">
    <property type="entry name" value="Hotdog Thioesterase"/>
    <property type="match status" value="1"/>
</dbReference>
<dbReference type="Pfam" id="PF13279">
    <property type="entry name" value="4HBT_2"/>
    <property type="match status" value="1"/>
</dbReference>
<accession>A0A1H1VBH4</accession>
<reference evidence="2" key="1">
    <citation type="submission" date="2016-10" db="EMBL/GenBank/DDBJ databases">
        <authorList>
            <person name="Varghese N."/>
            <person name="Submissions S."/>
        </authorList>
    </citation>
    <scope>NUCLEOTIDE SEQUENCE [LARGE SCALE GENOMIC DNA]</scope>
    <source>
        <strain evidence="2">DSM 22127</strain>
    </source>
</reference>
<dbReference type="CDD" id="cd00586">
    <property type="entry name" value="4HBT"/>
    <property type="match status" value="1"/>
</dbReference>
<proteinExistence type="predicted"/>
<keyword evidence="1" id="KW-0378">Hydrolase</keyword>
<dbReference type="InterPro" id="IPR050563">
    <property type="entry name" value="4-hydroxybenzoyl-CoA_TE"/>
</dbReference>
<dbReference type="EMBL" id="LT629757">
    <property type="protein sequence ID" value="SDS81776.1"/>
    <property type="molecule type" value="Genomic_DNA"/>
</dbReference>
<dbReference type="GO" id="GO:0047617">
    <property type="term" value="F:fatty acyl-CoA hydrolase activity"/>
    <property type="evidence" value="ECO:0007669"/>
    <property type="project" value="TreeGrafter"/>
</dbReference>
<evidence type="ECO:0000313" key="2">
    <source>
        <dbReference type="Proteomes" id="UP000198859"/>
    </source>
</evidence>
<evidence type="ECO:0000313" key="1">
    <source>
        <dbReference type="EMBL" id="SDS81776.1"/>
    </source>
</evidence>
<dbReference type="STRING" id="642780.SAMN04488570_2771"/>
<name>A0A1H1VBH4_9ACTN</name>
<dbReference type="OrthoDB" id="9803287at2"/>
<dbReference type="InterPro" id="IPR029069">
    <property type="entry name" value="HotDog_dom_sf"/>
</dbReference>
<dbReference type="PANTHER" id="PTHR31793">
    <property type="entry name" value="4-HYDROXYBENZOYL-COA THIOESTERASE FAMILY MEMBER"/>
    <property type="match status" value="1"/>
</dbReference>
<gene>
    <name evidence="1" type="ORF">SAMN04488570_2771</name>
</gene>
<dbReference type="RefSeq" id="WP_091730719.1">
    <property type="nucleotide sequence ID" value="NZ_LT629757.1"/>
</dbReference>
<keyword evidence="2" id="KW-1185">Reference proteome</keyword>
<organism evidence="1 2">
    <name type="scientific">Nocardioides scoriae</name>
    <dbReference type="NCBI Taxonomy" id="642780"/>
    <lineage>
        <taxon>Bacteria</taxon>
        <taxon>Bacillati</taxon>
        <taxon>Actinomycetota</taxon>
        <taxon>Actinomycetes</taxon>
        <taxon>Propionibacteriales</taxon>
        <taxon>Nocardioidaceae</taxon>
        <taxon>Nocardioides</taxon>
    </lineage>
</organism>
<dbReference type="Proteomes" id="UP000198859">
    <property type="component" value="Chromosome I"/>
</dbReference>
<dbReference type="PANTHER" id="PTHR31793:SF2">
    <property type="entry name" value="BLR1345 PROTEIN"/>
    <property type="match status" value="1"/>
</dbReference>
<sequence length="167" mass="18612">MSTTVPSLDDVRRLPSYAAEATTVPDDWADENGHMNIGHYFRLASHAVWHRMRDLGMAEDYIATREASFFVVEHRIGYRAELRPGDRFGVRAGLVGQTPRALHAAAFVVDEEHDRVACTLEALLVHVSMRTRRSTPVPDALAAAFAAEIEQHAGWLPAVARGLELRR</sequence>
<dbReference type="AlphaFoldDB" id="A0A1H1VBH4"/>